<organism evidence="5 6">
    <name type="scientific">Qipengyuania profundimaris</name>
    <dbReference type="NCBI Taxonomy" id="3067652"/>
    <lineage>
        <taxon>Bacteria</taxon>
        <taxon>Pseudomonadati</taxon>
        <taxon>Pseudomonadota</taxon>
        <taxon>Alphaproteobacteria</taxon>
        <taxon>Sphingomonadales</taxon>
        <taxon>Erythrobacteraceae</taxon>
        <taxon>Qipengyuania</taxon>
    </lineage>
</organism>
<dbReference type="RefSeq" id="WP_305931135.1">
    <property type="nucleotide sequence ID" value="NZ_JAVAIM010000001.1"/>
</dbReference>
<feature type="domain" description="HTH araC/xylS-type" evidence="4">
    <location>
        <begin position="168"/>
        <end position="267"/>
    </location>
</feature>
<keyword evidence="1" id="KW-0805">Transcription regulation</keyword>
<evidence type="ECO:0000313" key="6">
    <source>
        <dbReference type="Proteomes" id="UP001240639"/>
    </source>
</evidence>
<gene>
    <name evidence="5" type="ORF">Q9K02_00625</name>
</gene>
<dbReference type="EMBL" id="JAVAIM010000001">
    <property type="protein sequence ID" value="MDP4573640.1"/>
    <property type="molecule type" value="Genomic_DNA"/>
</dbReference>
<comment type="caution">
    <text evidence="5">The sequence shown here is derived from an EMBL/GenBank/DDBJ whole genome shotgun (WGS) entry which is preliminary data.</text>
</comment>
<evidence type="ECO:0000259" key="4">
    <source>
        <dbReference type="PROSITE" id="PS01124"/>
    </source>
</evidence>
<proteinExistence type="predicted"/>
<dbReference type="InterPro" id="IPR018060">
    <property type="entry name" value="HTH_AraC"/>
</dbReference>
<dbReference type="InterPro" id="IPR050204">
    <property type="entry name" value="AraC_XylS_family_regulators"/>
</dbReference>
<dbReference type="PROSITE" id="PS01124">
    <property type="entry name" value="HTH_ARAC_FAMILY_2"/>
    <property type="match status" value="1"/>
</dbReference>
<protein>
    <submittedName>
        <fullName evidence="5">Helix-turn-helix domain-containing protein</fullName>
    </submittedName>
</protein>
<evidence type="ECO:0000313" key="5">
    <source>
        <dbReference type="EMBL" id="MDP4573640.1"/>
    </source>
</evidence>
<keyword evidence="6" id="KW-1185">Reference proteome</keyword>
<keyword evidence="3" id="KW-0804">Transcription</keyword>
<dbReference type="PANTHER" id="PTHR46796">
    <property type="entry name" value="HTH-TYPE TRANSCRIPTIONAL ACTIVATOR RHAS-RELATED"/>
    <property type="match status" value="1"/>
</dbReference>
<dbReference type="SUPFAM" id="SSF46689">
    <property type="entry name" value="Homeodomain-like"/>
    <property type="match status" value="1"/>
</dbReference>
<dbReference type="Gene3D" id="1.10.10.60">
    <property type="entry name" value="Homeodomain-like"/>
    <property type="match status" value="1"/>
</dbReference>
<reference evidence="5 6" key="1">
    <citation type="submission" date="2023-08" db="EMBL/GenBank/DDBJ databases">
        <title>genomic of G39.</title>
        <authorList>
            <person name="Wang Y."/>
        </authorList>
    </citation>
    <scope>NUCLEOTIDE SEQUENCE [LARGE SCALE GENOMIC DNA]</scope>
    <source>
        <strain evidence="5 6">G39</strain>
    </source>
</reference>
<dbReference type="SMART" id="SM00342">
    <property type="entry name" value="HTH_ARAC"/>
    <property type="match status" value="1"/>
</dbReference>
<sequence length="296" mass="32665">MSGSALGSAVKVRFYLPPEDLRPFVTTIYRLDVSPDPAGPIEDALHPEWANIRLITQGDIEASVGDARLERVPRAILVGPTSRATRFRAEAAQSWGIGLLPLGWARILDQPADEYADLFADLSQERALARLAPITACLAIEPADPQTFKDCLADAIRALLLSPQSRDTDIVGLERALVDKSVHTVSHLAAHTGMSLRTLERLSKSVFGFTPQLLLRRQRFLRSLAQFMLDPSLKWIETLDSHYHDQAHFVRDFKRFMGMSPSAYAKQPHPVLGAAAHARKAIAGEAMQVLHKPPEG</sequence>
<dbReference type="Pfam" id="PF12833">
    <property type="entry name" value="HTH_18"/>
    <property type="match status" value="1"/>
</dbReference>
<accession>A0ABT9HKF6</accession>
<evidence type="ECO:0000256" key="3">
    <source>
        <dbReference type="ARBA" id="ARBA00023163"/>
    </source>
</evidence>
<evidence type="ECO:0000256" key="1">
    <source>
        <dbReference type="ARBA" id="ARBA00023015"/>
    </source>
</evidence>
<dbReference type="Proteomes" id="UP001240639">
    <property type="component" value="Unassembled WGS sequence"/>
</dbReference>
<dbReference type="InterPro" id="IPR009057">
    <property type="entry name" value="Homeodomain-like_sf"/>
</dbReference>
<keyword evidence="2" id="KW-0238">DNA-binding</keyword>
<name>A0ABT9HKF6_9SPHN</name>
<evidence type="ECO:0000256" key="2">
    <source>
        <dbReference type="ARBA" id="ARBA00023125"/>
    </source>
</evidence>